<dbReference type="InterPro" id="IPR046947">
    <property type="entry name" value="LytR-like"/>
</dbReference>
<dbReference type="InterPro" id="IPR007492">
    <property type="entry name" value="LytTR_DNA-bd_dom"/>
</dbReference>
<dbReference type="Proteomes" id="UP001203687">
    <property type="component" value="Unassembled WGS sequence"/>
</dbReference>
<dbReference type="Gene3D" id="3.40.50.2300">
    <property type="match status" value="1"/>
</dbReference>
<sequence>MTNCVIIENDTDTVEIIKTVGNDFDEISFTEIHEDQEAALNFILKHKPELVIINIETKHINFIEFLFEIGLYSENRPNFIAISNSKLKAFDSYKYDCVDFILKPLTELSTRKSLLKYQKKHPNSKIETICLKSYKDYQYLNIDDILYLKADNNTTDFYMSDGRLIGAYKTLKVFENSLPKTFLRIHKSYIINKKCISRIHYGKSICIIDNEHEIPFTKTFIDNVDLINSELSKNTMITLN</sequence>
<keyword evidence="4" id="KW-0238">DNA-binding</keyword>
<keyword evidence="5" id="KW-1185">Reference proteome</keyword>
<dbReference type="InterPro" id="IPR001789">
    <property type="entry name" value="Sig_transdc_resp-reg_receiver"/>
</dbReference>
<dbReference type="PROSITE" id="PS50930">
    <property type="entry name" value="HTH_LYTTR"/>
    <property type="match status" value="1"/>
</dbReference>
<dbReference type="PANTHER" id="PTHR37299">
    <property type="entry name" value="TRANSCRIPTIONAL REGULATOR-RELATED"/>
    <property type="match status" value="1"/>
</dbReference>
<feature type="domain" description="Response regulatory" evidence="2">
    <location>
        <begin position="3"/>
        <end position="118"/>
    </location>
</feature>
<dbReference type="EMBL" id="JALPQF010000010">
    <property type="protein sequence ID" value="MCK8481207.1"/>
    <property type="molecule type" value="Genomic_DNA"/>
</dbReference>
<comment type="caution">
    <text evidence="1">Lacks conserved residue(s) required for the propagation of feature annotation.</text>
</comment>
<dbReference type="SUPFAM" id="SSF52172">
    <property type="entry name" value="CheY-like"/>
    <property type="match status" value="1"/>
</dbReference>
<evidence type="ECO:0000259" key="2">
    <source>
        <dbReference type="PROSITE" id="PS50110"/>
    </source>
</evidence>
<dbReference type="RefSeq" id="WP_248413190.1">
    <property type="nucleotide sequence ID" value="NZ_JALPQF010000010.1"/>
</dbReference>
<name>A0ABT0HBJ0_9FLAO</name>
<dbReference type="SMART" id="SM00850">
    <property type="entry name" value="LytTR"/>
    <property type="match status" value="1"/>
</dbReference>
<protein>
    <submittedName>
        <fullName evidence="4">LytTR family transcriptional regulator DNA-binding domain-containing protein</fullName>
    </submittedName>
</protein>
<dbReference type="GO" id="GO:0003677">
    <property type="term" value="F:DNA binding"/>
    <property type="evidence" value="ECO:0007669"/>
    <property type="project" value="UniProtKB-KW"/>
</dbReference>
<dbReference type="Gene3D" id="2.40.50.1020">
    <property type="entry name" value="LytTr DNA-binding domain"/>
    <property type="match status" value="1"/>
</dbReference>
<dbReference type="Pfam" id="PF04397">
    <property type="entry name" value="LytTR"/>
    <property type="match status" value="1"/>
</dbReference>
<dbReference type="PANTHER" id="PTHR37299:SF1">
    <property type="entry name" value="STAGE 0 SPORULATION PROTEIN A HOMOLOG"/>
    <property type="match status" value="1"/>
</dbReference>
<reference evidence="4" key="1">
    <citation type="submission" date="2022-04" db="EMBL/GenBank/DDBJ databases">
        <authorList>
            <person name="Ren T."/>
        </authorList>
    </citation>
    <scope>NUCLEOTIDE SEQUENCE</scope>
    <source>
        <strain evidence="4">F63249</strain>
    </source>
</reference>
<organism evidence="4 5">
    <name type="scientific">Psychroserpens algicola</name>
    <dbReference type="NCBI Taxonomy" id="1719034"/>
    <lineage>
        <taxon>Bacteria</taxon>
        <taxon>Pseudomonadati</taxon>
        <taxon>Bacteroidota</taxon>
        <taxon>Flavobacteriia</taxon>
        <taxon>Flavobacteriales</taxon>
        <taxon>Flavobacteriaceae</taxon>
        <taxon>Psychroserpens</taxon>
    </lineage>
</organism>
<accession>A0ABT0HBJ0</accession>
<evidence type="ECO:0000313" key="4">
    <source>
        <dbReference type="EMBL" id="MCK8481207.1"/>
    </source>
</evidence>
<evidence type="ECO:0000259" key="3">
    <source>
        <dbReference type="PROSITE" id="PS50930"/>
    </source>
</evidence>
<feature type="domain" description="HTH LytTR-type" evidence="3">
    <location>
        <begin position="129"/>
        <end position="230"/>
    </location>
</feature>
<comment type="caution">
    <text evidence="4">The sequence shown here is derived from an EMBL/GenBank/DDBJ whole genome shotgun (WGS) entry which is preliminary data.</text>
</comment>
<dbReference type="InterPro" id="IPR011006">
    <property type="entry name" value="CheY-like_superfamily"/>
</dbReference>
<dbReference type="PROSITE" id="PS50110">
    <property type="entry name" value="RESPONSE_REGULATORY"/>
    <property type="match status" value="1"/>
</dbReference>
<gene>
    <name evidence="4" type="ORF">MUY34_11270</name>
</gene>
<evidence type="ECO:0000256" key="1">
    <source>
        <dbReference type="PROSITE-ProRule" id="PRU00169"/>
    </source>
</evidence>
<evidence type="ECO:0000313" key="5">
    <source>
        <dbReference type="Proteomes" id="UP001203687"/>
    </source>
</evidence>
<proteinExistence type="predicted"/>